<dbReference type="EMBL" id="LR900357">
    <property type="protein sequence ID" value="CAD7245366.1"/>
    <property type="molecule type" value="Genomic_DNA"/>
</dbReference>
<evidence type="ECO:0000256" key="5">
    <source>
        <dbReference type="ARBA" id="ARBA00022927"/>
    </source>
</evidence>
<proteinExistence type="inferred from homology"/>
<dbReference type="GO" id="GO:0031902">
    <property type="term" value="C:late endosome membrane"/>
    <property type="evidence" value="ECO:0007669"/>
    <property type="project" value="UniProtKB-SubCell"/>
</dbReference>
<dbReference type="GO" id="GO:0006623">
    <property type="term" value="P:protein targeting to vacuole"/>
    <property type="evidence" value="ECO:0007669"/>
    <property type="project" value="TreeGrafter"/>
</dbReference>
<dbReference type="GO" id="GO:0006612">
    <property type="term" value="P:protein targeting to membrane"/>
    <property type="evidence" value="ECO:0007669"/>
    <property type="project" value="TreeGrafter"/>
</dbReference>
<sequence>MYPASTSMGTIKGALSFLEHLNTEELNQFYNDSRIEDLVKDIPQVKNLESEKEVLMASNKSLAEFNLKHELPLGMARERLISKSEKAQELLSRVERKKVELESLSEGQSLDTIHALMQAAASEADGKSEDLVEKFLDGSMDVETFLEKYPEVRKMAHLRKVRADKMGELLAQQEGNRRYSSSLPGAFANMNVLSSASPPYPLPGSVPYPLNPTMPMPAMPYVTHR</sequence>
<dbReference type="InterPro" id="IPR029012">
    <property type="entry name" value="Helix_hairpin_bin_sf"/>
</dbReference>
<keyword evidence="8" id="KW-0175">Coiled coil</keyword>
<dbReference type="PROSITE" id="PS51314">
    <property type="entry name" value="VPS37_C"/>
    <property type="match status" value="1"/>
</dbReference>
<dbReference type="Gene3D" id="1.10.287.660">
    <property type="entry name" value="Helix hairpin bin"/>
    <property type="match status" value="1"/>
</dbReference>
<dbReference type="InterPro" id="IPR009851">
    <property type="entry name" value="Mod_r"/>
</dbReference>
<feature type="domain" description="VPS37 C-terminal" evidence="9">
    <location>
        <begin position="91"/>
        <end position="180"/>
    </location>
</feature>
<organism evidence="10">
    <name type="scientific">Darwinula stevensoni</name>
    <dbReference type="NCBI Taxonomy" id="69355"/>
    <lineage>
        <taxon>Eukaryota</taxon>
        <taxon>Metazoa</taxon>
        <taxon>Ecdysozoa</taxon>
        <taxon>Arthropoda</taxon>
        <taxon>Crustacea</taxon>
        <taxon>Oligostraca</taxon>
        <taxon>Ostracoda</taxon>
        <taxon>Podocopa</taxon>
        <taxon>Podocopida</taxon>
        <taxon>Darwinulocopina</taxon>
        <taxon>Darwinuloidea</taxon>
        <taxon>Darwinulidae</taxon>
        <taxon>Darwinula</taxon>
    </lineage>
</organism>
<dbReference type="AlphaFoldDB" id="A0A7R9A3Z4"/>
<evidence type="ECO:0000259" key="9">
    <source>
        <dbReference type="PROSITE" id="PS51314"/>
    </source>
</evidence>
<comment type="subcellular location">
    <subcellularLocation>
        <location evidence="1">Late endosome membrane</location>
        <topology evidence="1">Peripheral membrane protein</topology>
    </subcellularLocation>
</comment>
<dbReference type="OrthoDB" id="10004364at2759"/>
<evidence type="ECO:0000313" key="11">
    <source>
        <dbReference type="Proteomes" id="UP000677054"/>
    </source>
</evidence>
<evidence type="ECO:0000256" key="2">
    <source>
        <dbReference type="ARBA" id="ARBA00007617"/>
    </source>
</evidence>
<dbReference type="GO" id="GO:0043162">
    <property type="term" value="P:ubiquitin-dependent protein catabolic process via the multivesicular body sorting pathway"/>
    <property type="evidence" value="ECO:0007669"/>
    <property type="project" value="TreeGrafter"/>
</dbReference>
<evidence type="ECO:0000256" key="4">
    <source>
        <dbReference type="ARBA" id="ARBA00022753"/>
    </source>
</evidence>
<accession>A0A7R9A3Z4</accession>
<evidence type="ECO:0000256" key="6">
    <source>
        <dbReference type="ARBA" id="ARBA00025010"/>
    </source>
</evidence>
<comment type="similarity">
    <text evidence="2">Belongs to the VPS37 family.</text>
</comment>
<dbReference type="Pfam" id="PF07200">
    <property type="entry name" value="Mod_r"/>
    <property type="match status" value="1"/>
</dbReference>
<evidence type="ECO:0000256" key="3">
    <source>
        <dbReference type="ARBA" id="ARBA00022448"/>
    </source>
</evidence>
<feature type="coiled-coil region" evidence="8">
    <location>
        <begin position="77"/>
        <end position="107"/>
    </location>
</feature>
<dbReference type="SUPFAM" id="SSF140111">
    <property type="entry name" value="Endosomal sorting complex assembly domain"/>
    <property type="match status" value="1"/>
</dbReference>
<dbReference type="GO" id="GO:0000813">
    <property type="term" value="C:ESCRT I complex"/>
    <property type="evidence" value="ECO:0007669"/>
    <property type="project" value="TreeGrafter"/>
</dbReference>
<keyword evidence="11" id="KW-1185">Reference proteome</keyword>
<dbReference type="Proteomes" id="UP000677054">
    <property type="component" value="Unassembled WGS sequence"/>
</dbReference>
<evidence type="ECO:0000256" key="8">
    <source>
        <dbReference type="SAM" id="Coils"/>
    </source>
</evidence>
<reference evidence="10" key="1">
    <citation type="submission" date="2020-11" db="EMBL/GenBank/DDBJ databases">
        <authorList>
            <person name="Tran Van P."/>
        </authorList>
    </citation>
    <scope>NUCLEOTIDE SEQUENCE</scope>
</reference>
<protein>
    <recommendedName>
        <fullName evidence="9">VPS37 C-terminal domain-containing protein</fullName>
    </recommendedName>
</protein>
<name>A0A7R9A3Z4_9CRUS</name>
<dbReference type="PANTHER" id="PTHR13678">
    <property type="entry name" value="VACUOLAR PROTEIN SORTING-ASSOCIATED PROTEIN 37"/>
    <property type="match status" value="1"/>
</dbReference>
<evidence type="ECO:0000313" key="10">
    <source>
        <dbReference type="EMBL" id="CAD7245366.1"/>
    </source>
</evidence>
<dbReference type="PANTHER" id="PTHR13678:SF27">
    <property type="entry name" value="LD45836P"/>
    <property type="match status" value="1"/>
</dbReference>
<gene>
    <name evidence="10" type="ORF">DSTB1V02_LOCUS5240</name>
</gene>
<keyword evidence="3 7" id="KW-0813">Transport</keyword>
<dbReference type="EMBL" id="CAJPEV010000840">
    <property type="protein sequence ID" value="CAG0888981.1"/>
    <property type="molecule type" value="Genomic_DNA"/>
</dbReference>
<comment type="function">
    <text evidence="6">Component of the ESCRT-I complex, a regulator of vesicular trafficking process. Required for the sorting of endocytic ubiquitinated cargos into multivesicular bodies. May be involved in cell growth and differentiation.</text>
</comment>
<keyword evidence="4" id="KW-0967">Endosome</keyword>
<dbReference type="InterPro" id="IPR037202">
    <property type="entry name" value="ESCRT_assembly_dom"/>
</dbReference>
<keyword evidence="5 7" id="KW-0653">Protein transport</keyword>
<evidence type="ECO:0000256" key="7">
    <source>
        <dbReference type="PROSITE-ProRule" id="PRU00646"/>
    </source>
</evidence>
<evidence type="ECO:0000256" key="1">
    <source>
        <dbReference type="ARBA" id="ARBA00004633"/>
    </source>
</evidence>